<reference evidence="1 2" key="2">
    <citation type="submission" date="2016-05" db="EMBL/GenBank/DDBJ databases">
        <title>Lineage-specific infection strategies underlie the spectrum of fungal disease in amphibians.</title>
        <authorList>
            <person name="Cuomo C.A."/>
            <person name="Farrer R.A."/>
            <person name="James T."/>
            <person name="Longcore J."/>
            <person name="Birren B."/>
        </authorList>
    </citation>
    <scope>NUCLEOTIDE SEQUENCE [LARGE SCALE GENOMIC DNA]</scope>
    <source>
        <strain evidence="1 2">JEL423</strain>
    </source>
</reference>
<evidence type="ECO:0000313" key="1">
    <source>
        <dbReference type="EMBL" id="OAJ40288.1"/>
    </source>
</evidence>
<name>A0A177WJI4_BATDL</name>
<reference evidence="1 2" key="1">
    <citation type="submission" date="2006-10" db="EMBL/GenBank/DDBJ databases">
        <title>The Genome Sequence of Batrachochytrium dendrobatidis JEL423.</title>
        <authorList>
            <consortium name="The Broad Institute Genome Sequencing Platform"/>
            <person name="Birren B."/>
            <person name="Lander E."/>
            <person name="Galagan J."/>
            <person name="Cuomo C."/>
            <person name="Devon K."/>
            <person name="Jaffe D."/>
            <person name="Butler J."/>
            <person name="Alvarez P."/>
            <person name="Gnerre S."/>
            <person name="Grabherr M."/>
            <person name="Kleber M."/>
            <person name="Mauceli E."/>
            <person name="Brockman W."/>
            <person name="Young S."/>
            <person name="LaButti K."/>
            <person name="Sykes S."/>
            <person name="DeCaprio D."/>
            <person name="Crawford M."/>
            <person name="Koehrsen M."/>
            <person name="Engels R."/>
            <person name="Montgomery P."/>
            <person name="Pearson M."/>
            <person name="Howarth C."/>
            <person name="Larson L."/>
            <person name="White J."/>
            <person name="O'Leary S."/>
            <person name="Kodira C."/>
            <person name="Zeng Q."/>
            <person name="Yandava C."/>
            <person name="Alvarado L."/>
            <person name="Longcore J."/>
            <person name="James T."/>
        </authorList>
    </citation>
    <scope>NUCLEOTIDE SEQUENCE [LARGE SCALE GENOMIC DNA]</scope>
    <source>
        <strain evidence="1 2">JEL423</strain>
    </source>
</reference>
<dbReference type="VEuPathDB" id="FungiDB:BDEG_24041"/>
<gene>
    <name evidence="1" type="ORF">BDEG_24041</name>
</gene>
<proteinExistence type="predicted"/>
<evidence type="ECO:0000313" key="2">
    <source>
        <dbReference type="Proteomes" id="UP000077115"/>
    </source>
</evidence>
<protein>
    <submittedName>
        <fullName evidence="1">Uncharacterized protein</fullName>
    </submittedName>
</protein>
<dbReference type="EMBL" id="DS022304">
    <property type="protein sequence ID" value="OAJ40288.1"/>
    <property type="molecule type" value="Genomic_DNA"/>
</dbReference>
<accession>A0A177WJI4</accession>
<dbReference type="AlphaFoldDB" id="A0A177WJI4"/>
<sequence length="208" mass="23567">MKSPHSSLRLVIPTAQQIISVPVQLSETRRSQCSSFIELHHQLEHELDNQTPDLKDFYDWQQQLKEHQQQQLKEHQQQNNPSLSMVALSATTQSSPIWYASCLYSNGAVSTSMSTILSESSCHSARTPYDIPIDLSIPSSTTTYKRSHSVSISRSMQMIDGLLADLDMSVNTIDEHHECLKNSDSTMIPTTSLRIQPFDMLYRRSSNV</sequence>
<organism evidence="1 2">
    <name type="scientific">Batrachochytrium dendrobatidis (strain JEL423)</name>
    <dbReference type="NCBI Taxonomy" id="403673"/>
    <lineage>
        <taxon>Eukaryota</taxon>
        <taxon>Fungi</taxon>
        <taxon>Fungi incertae sedis</taxon>
        <taxon>Chytridiomycota</taxon>
        <taxon>Chytridiomycota incertae sedis</taxon>
        <taxon>Chytridiomycetes</taxon>
        <taxon>Rhizophydiales</taxon>
        <taxon>Rhizophydiales incertae sedis</taxon>
        <taxon>Batrachochytrium</taxon>
    </lineage>
</organism>
<dbReference type="Proteomes" id="UP000077115">
    <property type="component" value="Unassembled WGS sequence"/>
</dbReference>